<accession>Q31I34</accession>
<sequence>MPYQVTSIQNDKTFTSIVPRGELAYAIIKYLAKLGLTLDSFKELVKTSGLNPAHILSEEEFRVLAEQHPEMSLIYEGIQLKNNQRMYFHTNWTVPSTHWQLLNQELQKYQVKVTTLKTPDLPAYIRAQNNSATD</sequence>
<name>Q31I34_HYDCU</name>
<evidence type="ECO:0000313" key="1">
    <source>
        <dbReference type="EMBL" id="ABB41189.1"/>
    </source>
</evidence>
<dbReference type="HOGENOM" id="CLU_1895233_0_0_6"/>
<dbReference type="EMBL" id="CP000109">
    <property type="protein sequence ID" value="ABB41189.1"/>
    <property type="molecule type" value="Genomic_DNA"/>
</dbReference>
<dbReference type="AlphaFoldDB" id="Q31I34"/>
<protein>
    <submittedName>
        <fullName evidence="1">Uncharacterized protein</fullName>
    </submittedName>
</protein>
<dbReference type="OrthoDB" id="5612305at2"/>
<reference evidence="1" key="1">
    <citation type="submission" date="2006-07" db="EMBL/GenBank/DDBJ databases">
        <title>Complete sequence of Thiomicrospira crunogena XCL-2.</title>
        <authorList>
            <consortium name="US DOE Joint Genome Institute"/>
            <person name="Copeland A."/>
            <person name="Lucas S."/>
            <person name="Lapidus A."/>
            <person name="Barry K."/>
            <person name="Detter J.C."/>
            <person name="Glavina del Rio T."/>
            <person name="Hammon N."/>
            <person name="Israni S."/>
            <person name="Dalin E."/>
            <person name="Tice H."/>
            <person name="Pitluck S."/>
            <person name="Chain P."/>
            <person name="Malfatti S."/>
            <person name="Shin M."/>
            <person name="Vergez L."/>
            <person name="Schmutz J."/>
            <person name="Larimer F."/>
            <person name="Land M."/>
            <person name="Hauser L."/>
            <person name="Kyrpides N."/>
            <person name="Lykidis A."/>
            <person name="Scott K.M."/>
            <person name="Sievert S."/>
            <person name="Kerfeld C."/>
            <person name="Freyermuth S."/>
            <person name="Dobrinski K."/>
            <person name="Boller A."/>
            <person name="Fitzpatrick K."/>
            <person name="Thoma P."/>
            <person name="Moore J."/>
            <person name="Richardson P."/>
        </authorList>
    </citation>
    <scope>NUCLEOTIDE SEQUENCE</scope>
    <source>
        <strain evidence="1">XCL-2</strain>
    </source>
</reference>
<proteinExistence type="predicted"/>
<dbReference type="KEGG" id="tcx:Tcr_0593"/>
<gene>
    <name evidence="1" type="ordered locus">Tcr_0593</name>
</gene>
<organism evidence="1">
    <name type="scientific">Hydrogenovibrio crunogenus (strain DSM 25203 / XCL-2)</name>
    <name type="common">Thiomicrospira crunogena</name>
    <dbReference type="NCBI Taxonomy" id="317025"/>
    <lineage>
        <taxon>Bacteria</taxon>
        <taxon>Pseudomonadati</taxon>
        <taxon>Pseudomonadota</taxon>
        <taxon>Gammaproteobacteria</taxon>
        <taxon>Thiotrichales</taxon>
        <taxon>Piscirickettsiaceae</taxon>
        <taxon>Hydrogenovibrio</taxon>
    </lineage>
</organism>